<dbReference type="KEGG" id="vil:CFK37_03400"/>
<feature type="transmembrane region" description="Helical" evidence="2">
    <location>
        <begin position="93"/>
        <end position="114"/>
    </location>
</feature>
<keyword evidence="2" id="KW-0472">Membrane</keyword>
<protein>
    <recommendedName>
        <fullName evidence="5">Zinc ribbon domain-containing protein</fullName>
    </recommendedName>
</protein>
<evidence type="ECO:0000256" key="2">
    <source>
        <dbReference type="SAM" id="Phobius"/>
    </source>
</evidence>
<keyword evidence="2" id="KW-0812">Transmembrane</keyword>
<feature type="transmembrane region" description="Helical" evidence="2">
    <location>
        <begin position="182"/>
        <end position="199"/>
    </location>
</feature>
<dbReference type="EMBL" id="CP022315">
    <property type="protein sequence ID" value="ASK61291.1"/>
    <property type="molecule type" value="Genomic_DNA"/>
</dbReference>
<dbReference type="RefSeq" id="WP_089060569.1">
    <property type="nucleotide sequence ID" value="NZ_CP022315.1"/>
</dbReference>
<evidence type="ECO:0000256" key="1">
    <source>
        <dbReference type="SAM" id="MobiDB-lite"/>
    </source>
</evidence>
<keyword evidence="2" id="KW-1133">Transmembrane helix</keyword>
<keyword evidence="4" id="KW-1185">Reference proteome</keyword>
<dbReference type="AlphaFoldDB" id="A0A220U097"/>
<evidence type="ECO:0008006" key="5">
    <source>
        <dbReference type="Google" id="ProtNLM"/>
    </source>
</evidence>
<reference evidence="3 4" key="1">
    <citation type="submission" date="2017-07" db="EMBL/GenBank/DDBJ databases">
        <title>Virgibacillus sp. LM2416.</title>
        <authorList>
            <person name="Tak E.J."/>
            <person name="Bae J.-W."/>
        </authorList>
    </citation>
    <scope>NUCLEOTIDE SEQUENCE [LARGE SCALE GENOMIC DNA]</scope>
    <source>
        <strain evidence="3 4">LM2416</strain>
    </source>
</reference>
<feature type="transmembrane region" description="Helical" evidence="2">
    <location>
        <begin position="205"/>
        <end position="229"/>
    </location>
</feature>
<dbReference type="OrthoDB" id="2448863at2"/>
<proteinExistence type="predicted"/>
<dbReference type="Proteomes" id="UP000198312">
    <property type="component" value="Chromosome"/>
</dbReference>
<feature type="region of interest" description="Disordered" evidence="1">
    <location>
        <begin position="33"/>
        <end position="59"/>
    </location>
</feature>
<gene>
    <name evidence="3" type="ORF">CFK37_03400</name>
</gene>
<feature type="transmembrane region" description="Helical" evidence="2">
    <location>
        <begin position="148"/>
        <end position="170"/>
    </location>
</feature>
<organism evidence="3 4">
    <name type="scientific">Virgibacillus phasianinus</name>
    <dbReference type="NCBI Taxonomy" id="2017483"/>
    <lineage>
        <taxon>Bacteria</taxon>
        <taxon>Bacillati</taxon>
        <taxon>Bacillota</taxon>
        <taxon>Bacilli</taxon>
        <taxon>Bacillales</taxon>
        <taxon>Bacillaceae</taxon>
        <taxon>Virgibacillus</taxon>
    </lineage>
</organism>
<sequence>MQCPNCYQQTEQGKFCTNCGALISHNESAVTEESNELPAVVEQPNIDHSTSDEPNQSNDAMEKIKQSSVNFGHFFLTLVKKPNDAKKANGNDLVSGIISIVLYSLLFALGYYLIADSFLTMFMGNIGSPFGGPALQSLPFTNGFLWPFLKFIVLFAVIIALTFIGLKLTAINYSFYATCAKYGAYLIPFLLLLAVGYILTTISLYSIGIIAIMVSVLGAIIIIPTLILLEKPATGADRIYLLLLIYILNILACAIIMQSILTSIIPLMNPMGGMLD</sequence>
<feature type="compositionally biased region" description="Polar residues" evidence="1">
    <location>
        <begin position="46"/>
        <end position="59"/>
    </location>
</feature>
<name>A0A220U097_9BACI</name>
<evidence type="ECO:0000313" key="3">
    <source>
        <dbReference type="EMBL" id="ASK61291.1"/>
    </source>
</evidence>
<evidence type="ECO:0000313" key="4">
    <source>
        <dbReference type="Proteomes" id="UP000198312"/>
    </source>
</evidence>
<accession>A0A220U097</accession>
<feature type="transmembrane region" description="Helical" evidence="2">
    <location>
        <begin position="241"/>
        <end position="268"/>
    </location>
</feature>